<dbReference type="EMBL" id="JARGDH010000006">
    <property type="protein sequence ID" value="KAL0265993.1"/>
    <property type="molecule type" value="Genomic_DNA"/>
</dbReference>
<proteinExistence type="predicted"/>
<sequence>MGFDHDYLEAPQLDGEQPPVWKDEEDVALRRKFELGQLGVRWNTKNKERATEDRVQRSTSLALGSDDRRIFECQARVRKIIPRGSLVIVVDSFGCVHIVEDIRSKSRRVSRVKLGYFNIADAAVFDGKVLCVGKNTFIMKEVDIKRALDAASCTGALGTRLLSTCSRCTSGMRRAQARHGSCSCAGRAVSDIMKDTGERSYRKIHVCDKIYVLGDMLTVMDRSSYEIIYQIQNSTADFAVVDGRLYCLVHNGDILVYKDRTLVKKASFEDKFSYTKIDGAEVVYLMAGNCVKVLNANLELVSEKECGFDVVCLAENDRHVAVAGSATRSINLLLKPRYKGVPNFPSTTEVVVGLGA</sequence>
<protein>
    <submittedName>
        <fullName evidence="1">Uncharacterized protein</fullName>
    </submittedName>
</protein>
<comment type="caution">
    <text evidence="1">The sequence shown here is derived from an EMBL/GenBank/DDBJ whole genome shotgun (WGS) entry which is preliminary data.</text>
</comment>
<gene>
    <name evidence="1" type="ORF">PYX00_011710</name>
</gene>
<reference evidence="1" key="1">
    <citation type="journal article" date="2024" name="Gigascience">
        <title>Chromosome-level genome of the poultry shaft louse Menopon gallinae provides insight into the host-switching and adaptive evolution of parasitic lice.</title>
        <authorList>
            <person name="Xu Y."/>
            <person name="Ma L."/>
            <person name="Liu S."/>
            <person name="Liang Y."/>
            <person name="Liu Q."/>
            <person name="He Z."/>
            <person name="Tian L."/>
            <person name="Duan Y."/>
            <person name="Cai W."/>
            <person name="Li H."/>
            <person name="Song F."/>
        </authorList>
    </citation>
    <scope>NUCLEOTIDE SEQUENCE</scope>
    <source>
        <strain evidence="1">Cailab_2023a</strain>
    </source>
</reference>
<dbReference type="AlphaFoldDB" id="A0AAW2H8E8"/>
<name>A0AAW2H8E8_9NEOP</name>
<accession>A0AAW2H8E8</accession>
<evidence type="ECO:0000313" key="1">
    <source>
        <dbReference type="EMBL" id="KAL0265993.1"/>
    </source>
</evidence>
<organism evidence="1">
    <name type="scientific">Menopon gallinae</name>
    <name type="common">poultry shaft louse</name>
    <dbReference type="NCBI Taxonomy" id="328185"/>
    <lineage>
        <taxon>Eukaryota</taxon>
        <taxon>Metazoa</taxon>
        <taxon>Ecdysozoa</taxon>
        <taxon>Arthropoda</taxon>
        <taxon>Hexapoda</taxon>
        <taxon>Insecta</taxon>
        <taxon>Pterygota</taxon>
        <taxon>Neoptera</taxon>
        <taxon>Paraneoptera</taxon>
        <taxon>Psocodea</taxon>
        <taxon>Troctomorpha</taxon>
        <taxon>Phthiraptera</taxon>
        <taxon>Amblycera</taxon>
        <taxon>Menoponidae</taxon>
        <taxon>Menopon</taxon>
    </lineage>
</organism>